<evidence type="ECO:0008006" key="3">
    <source>
        <dbReference type="Google" id="ProtNLM"/>
    </source>
</evidence>
<evidence type="ECO:0000313" key="2">
    <source>
        <dbReference type="Proteomes" id="UP000013827"/>
    </source>
</evidence>
<protein>
    <recommendedName>
        <fullName evidence="3">Class I SAM-dependent methyltransferase</fullName>
    </recommendedName>
</protein>
<accession>A0A0D3I8S1</accession>
<dbReference type="KEGG" id="ehx:EMIHUDRAFT_218150"/>
<dbReference type="Gene3D" id="3.40.50.150">
    <property type="entry name" value="Vaccinia Virus protein VP39"/>
    <property type="match status" value="1"/>
</dbReference>
<reference evidence="2" key="1">
    <citation type="journal article" date="2013" name="Nature">
        <title>Pan genome of the phytoplankton Emiliania underpins its global distribution.</title>
        <authorList>
            <person name="Read B.A."/>
            <person name="Kegel J."/>
            <person name="Klute M.J."/>
            <person name="Kuo A."/>
            <person name="Lefebvre S.C."/>
            <person name="Maumus F."/>
            <person name="Mayer C."/>
            <person name="Miller J."/>
            <person name="Monier A."/>
            <person name="Salamov A."/>
            <person name="Young J."/>
            <person name="Aguilar M."/>
            <person name="Claverie J.M."/>
            <person name="Frickenhaus S."/>
            <person name="Gonzalez K."/>
            <person name="Herman E.K."/>
            <person name="Lin Y.C."/>
            <person name="Napier J."/>
            <person name="Ogata H."/>
            <person name="Sarno A.F."/>
            <person name="Shmutz J."/>
            <person name="Schroeder D."/>
            <person name="de Vargas C."/>
            <person name="Verret F."/>
            <person name="von Dassow P."/>
            <person name="Valentin K."/>
            <person name="Van de Peer Y."/>
            <person name="Wheeler G."/>
            <person name="Dacks J.B."/>
            <person name="Delwiche C.F."/>
            <person name="Dyhrman S.T."/>
            <person name="Glockner G."/>
            <person name="John U."/>
            <person name="Richards T."/>
            <person name="Worden A.Z."/>
            <person name="Zhang X."/>
            <person name="Grigoriev I.V."/>
            <person name="Allen A.E."/>
            <person name="Bidle K."/>
            <person name="Borodovsky M."/>
            <person name="Bowler C."/>
            <person name="Brownlee C."/>
            <person name="Cock J.M."/>
            <person name="Elias M."/>
            <person name="Gladyshev V.N."/>
            <person name="Groth M."/>
            <person name="Guda C."/>
            <person name="Hadaegh A."/>
            <person name="Iglesias-Rodriguez M.D."/>
            <person name="Jenkins J."/>
            <person name="Jones B.M."/>
            <person name="Lawson T."/>
            <person name="Leese F."/>
            <person name="Lindquist E."/>
            <person name="Lobanov A."/>
            <person name="Lomsadze A."/>
            <person name="Malik S.B."/>
            <person name="Marsh M.E."/>
            <person name="Mackinder L."/>
            <person name="Mock T."/>
            <person name="Mueller-Roeber B."/>
            <person name="Pagarete A."/>
            <person name="Parker M."/>
            <person name="Probert I."/>
            <person name="Quesneville H."/>
            <person name="Raines C."/>
            <person name="Rensing S.A."/>
            <person name="Riano-Pachon D.M."/>
            <person name="Richier S."/>
            <person name="Rokitta S."/>
            <person name="Shiraiwa Y."/>
            <person name="Soanes D.M."/>
            <person name="van der Giezen M."/>
            <person name="Wahlund T.M."/>
            <person name="Williams B."/>
            <person name="Wilson W."/>
            <person name="Wolfe G."/>
            <person name="Wurch L.L."/>
        </authorList>
    </citation>
    <scope>NUCLEOTIDE SEQUENCE</scope>
</reference>
<dbReference type="RefSeq" id="XP_005760085.1">
    <property type="nucleotide sequence ID" value="XM_005760028.1"/>
</dbReference>
<keyword evidence="2" id="KW-1185">Reference proteome</keyword>
<dbReference type="GeneID" id="17253900"/>
<dbReference type="AlphaFoldDB" id="A0A0D3I8S1"/>
<sequence>MLWHAVAMMPGIPWLTVQNKPSFFMKEQLDPLSEADAPVVAAHYTGLVEKYRGELDTQRQQAQQFIQVQAAQKAKSGLVCKGQIGAVEAAMLYIMIREHKPAETIEIGALCGSSTRWILAALERNGHGHLTTYDLHDYTPSFVNRSFAPSVLKHRWSFVQGDAIAALDKDDVPFDAELLFIDALHRNSFAQLYTDRLLRKAAAAISHPLPVFVHDIFSPFMIPAFKHCQTDMSLATLRTEVDCIRRAAKATSGNRLDLLYSEKQPGGEGIELMAWLARTARSKAFVTFSMYAAPAVSRSIARALHRPDDAANNNPAIFFLIKPDKH</sequence>
<dbReference type="EnsemblProtists" id="EOD07656">
    <property type="protein sequence ID" value="EOD07656"/>
    <property type="gene ID" value="EMIHUDRAFT_218150"/>
</dbReference>
<name>A0A0D3I8S1_EMIH1</name>
<dbReference type="HOGENOM" id="CLU_1057374_0_0_1"/>
<reference evidence="1" key="2">
    <citation type="submission" date="2024-10" db="UniProtKB">
        <authorList>
            <consortium name="EnsemblProtists"/>
        </authorList>
    </citation>
    <scope>IDENTIFICATION</scope>
</reference>
<organism evidence="1 2">
    <name type="scientific">Emiliania huxleyi (strain CCMP1516)</name>
    <dbReference type="NCBI Taxonomy" id="280463"/>
    <lineage>
        <taxon>Eukaryota</taxon>
        <taxon>Haptista</taxon>
        <taxon>Haptophyta</taxon>
        <taxon>Prymnesiophyceae</taxon>
        <taxon>Isochrysidales</taxon>
        <taxon>Noelaerhabdaceae</taxon>
        <taxon>Emiliania</taxon>
    </lineage>
</organism>
<dbReference type="PaxDb" id="2903-EOD07656"/>
<dbReference type="Proteomes" id="UP000013827">
    <property type="component" value="Unassembled WGS sequence"/>
</dbReference>
<dbReference type="SUPFAM" id="SSF53335">
    <property type="entry name" value="S-adenosyl-L-methionine-dependent methyltransferases"/>
    <property type="match status" value="1"/>
</dbReference>
<proteinExistence type="predicted"/>
<dbReference type="Pfam" id="PF13578">
    <property type="entry name" value="Methyltransf_24"/>
    <property type="match status" value="1"/>
</dbReference>
<dbReference type="InterPro" id="IPR029063">
    <property type="entry name" value="SAM-dependent_MTases_sf"/>
</dbReference>
<evidence type="ECO:0000313" key="1">
    <source>
        <dbReference type="EnsemblProtists" id="EOD07656"/>
    </source>
</evidence>